<accession>A0ABT8IWF2</accession>
<evidence type="ECO:0000256" key="4">
    <source>
        <dbReference type="ARBA" id="ARBA00022729"/>
    </source>
</evidence>
<dbReference type="SUPFAM" id="SSF53850">
    <property type="entry name" value="Periplasmic binding protein-like II"/>
    <property type="match status" value="1"/>
</dbReference>
<protein>
    <submittedName>
        <fullName evidence="6">Sugar ABC transporter substrate-binding protein</fullName>
    </submittedName>
</protein>
<dbReference type="InterPro" id="IPR050490">
    <property type="entry name" value="Bact_solute-bd_prot1"/>
</dbReference>
<comment type="caution">
    <text evidence="6">The sequence shown here is derived from an EMBL/GenBank/DDBJ whole genome shotgun (WGS) entry which is preliminary data.</text>
</comment>
<feature type="signal peptide" evidence="5">
    <location>
        <begin position="1"/>
        <end position="26"/>
    </location>
</feature>
<dbReference type="PANTHER" id="PTHR43649:SF31">
    <property type="entry name" value="SN-GLYCEROL-3-PHOSPHATE-BINDING PERIPLASMIC PROTEIN UGPB"/>
    <property type="match status" value="1"/>
</dbReference>
<keyword evidence="3" id="KW-0813">Transport</keyword>
<evidence type="ECO:0000256" key="3">
    <source>
        <dbReference type="ARBA" id="ARBA00022448"/>
    </source>
</evidence>
<dbReference type="PANTHER" id="PTHR43649">
    <property type="entry name" value="ARABINOSE-BINDING PROTEIN-RELATED"/>
    <property type="match status" value="1"/>
</dbReference>
<evidence type="ECO:0000313" key="6">
    <source>
        <dbReference type="EMBL" id="MDN4597140.1"/>
    </source>
</evidence>
<dbReference type="Pfam" id="PF13416">
    <property type="entry name" value="SBP_bac_8"/>
    <property type="match status" value="1"/>
</dbReference>
<name>A0ABT8IWF2_9MICO</name>
<evidence type="ECO:0000256" key="5">
    <source>
        <dbReference type="SAM" id="SignalP"/>
    </source>
</evidence>
<dbReference type="Gene3D" id="3.40.190.10">
    <property type="entry name" value="Periplasmic binding protein-like II"/>
    <property type="match status" value="1"/>
</dbReference>
<feature type="chain" id="PRO_5045723280" evidence="5">
    <location>
        <begin position="27"/>
        <end position="446"/>
    </location>
</feature>
<evidence type="ECO:0000313" key="7">
    <source>
        <dbReference type="Proteomes" id="UP001174210"/>
    </source>
</evidence>
<reference evidence="6" key="1">
    <citation type="submission" date="2023-03" db="EMBL/GenBank/DDBJ databases">
        <title>MT1 and MT2 Draft Genomes of Novel Species.</title>
        <authorList>
            <person name="Venkateswaran K."/>
        </authorList>
    </citation>
    <scope>NUCLEOTIDE SEQUENCE</scope>
    <source>
        <strain evidence="6">F6_8S_P_1A</strain>
    </source>
</reference>
<dbReference type="Proteomes" id="UP001174210">
    <property type="component" value="Unassembled WGS sequence"/>
</dbReference>
<dbReference type="InterPro" id="IPR006059">
    <property type="entry name" value="SBP"/>
</dbReference>
<dbReference type="EMBL" id="JAROCB010000002">
    <property type="protein sequence ID" value="MDN4597140.1"/>
    <property type="molecule type" value="Genomic_DNA"/>
</dbReference>
<dbReference type="CDD" id="cd13585">
    <property type="entry name" value="PBP2_TMBP_like"/>
    <property type="match status" value="1"/>
</dbReference>
<comment type="similarity">
    <text evidence="2">Belongs to the bacterial solute-binding protein 1 family.</text>
</comment>
<evidence type="ECO:0000256" key="2">
    <source>
        <dbReference type="ARBA" id="ARBA00008520"/>
    </source>
</evidence>
<proteinExistence type="inferred from homology"/>
<keyword evidence="4 5" id="KW-0732">Signal</keyword>
<dbReference type="RefSeq" id="WP_301217844.1">
    <property type="nucleotide sequence ID" value="NZ_JAROCB010000002.1"/>
</dbReference>
<organism evidence="6 7">
    <name type="scientific">Leifsonia virtsii</name>
    <dbReference type="NCBI Taxonomy" id="3035915"/>
    <lineage>
        <taxon>Bacteria</taxon>
        <taxon>Bacillati</taxon>
        <taxon>Actinomycetota</taxon>
        <taxon>Actinomycetes</taxon>
        <taxon>Micrococcales</taxon>
        <taxon>Microbacteriaceae</taxon>
        <taxon>Leifsonia</taxon>
    </lineage>
</organism>
<sequence>MRKLRRVAAIAAAAALLAGLTACSSAGSGGNEKVTLQYWMWDDTQVPAYQQCAQQFAKENPNITIKISQAAWGQYWTNLSTQIAAGSAPDVWVDQASYYPQFVQDKQIVDIQPMVEKDKVDLSQYVDGLADLWKVGDARYGLPKDWDTMGLVYNKADLKAAGIDEASLADLTWNPNDGGTFEQTIAKLTVDKNGHNGLDPAFDKNNVKVYGFLPEWADGSQGQNGWGNFAASTGWTYADKNPFGTKFNYSDPKLAKTVQWLADLSDKGYAPKLDVQSTLARSEVLANNGGALTTLGSFNLSAYKGKTDQFGFAPLPIGPEGRKSAINGLSDAIYAGSKHKDEAWKWVKYLASADCQNTVAATGVVFPAIKEASEKSAQVREKDGLNAQVFLDEQKAKDGTFIIPISYHGTEISQIVQDAIQSVALGQQDAKSALGKANDQVNALFK</sequence>
<gene>
    <name evidence="6" type="ORF">P5G59_08300</name>
</gene>
<evidence type="ECO:0000256" key="1">
    <source>
        <dbReference type="ARBA" id="ARBA00004196"/>
    </source>
</evidence>
<dbReference type="PROSITE" id="PS51257">
    <property type="entry name" value="PROKAR_LIPOPROTEIN"/>
    <property type="match status" value="1"/>
</dbReference>
<comment type="subcellular location">
    <subcellularLocation>
        <location evidence="1">Cell envelope</location>
    </subcellularLocation>
</comment>
<keyword evidence="7" id="KW-1185">Reference proteome</keyword>